<reference evidence="2" key="1">
    <citation type="journal article" date="2015" name="Front. Microbiol.">
        <title>Combining genomic sequencing methods to explore viral diversity and reveal potential virus-host interactions.</title>
        <authorList>
            <person name="Chow C.E."/>
            <person name="Winget D.M."/>
            <person name="White R.A.III."/>
            <person name="Hallam S.J."/>
            <person name="Suttle C.A."/>
        </authorList>
    </citation>
    <scope>NUCLEOTIDE SEQUENCE</scope>
    <source>
        <strain evidence="2">Oxic1_8</strain>
    </source>
</reference>
<evidence type="ECO:0000313" key="2">
    <source>
        <dbReference type="EMBL" id="AKH48400.1"/>
    </source>
</evidence>
<organism evidence="2">
    <name type="scientific">uncultured marine virus</name>
    <dbReference type="NCBI Taxonomy" id="186617"/>
    <lineage>
        <taxon>Viruses</taxon>
        <taxon>environmental samples</taxon>
    </lineage>
</organism>
<reference evidence="2" key="2">
    <citation type="submission" date="2015-03" db="EMBL/GenBank/DDBJ databases">
        <authorList>
            <person name="Chow C.-E.T."/>
            <person name="Winget D.M."/>
            <person name="White R.A.III."/>
            <person name="Hallam S.J."/>
            <person name="Suttle C.A."/>
        </authorList>
    </citation>
    <scope>NUCLEOTIDE SEQUENCE</scope>
    <source>
        <strain evidence="2">Oxic1_8</strain>
    </source>
</reference>
<name>A0A0F7L938_9VIRU</name>
<proteinExistence type="predicted"/>
<accession>A0A0F7L938</accession>
<feature type="region of interest" description="Disordered" evidence="1">
    <location>
        <begin position="25"/>
        <end position="72"/>
    </location>
</feature>
<sequence>MRSNGCLAITAAGLCRVRNVTRSSNFEPATGKRQAGSGSRNSTAASIRRRRSRPRTINAKSAPAGSTSTSGLKCCRAGCGFPRVVKSAAARWSAPRIVSALTPRSGRCRRWRVCCRASRSASSLANTLPL</sequence>
<evidence type="ECO:0000256" key="1">
    <source>
        <dbReference type="SAM" id="MobiDB-lite"/>
    </source>
</evidence>
<protein>
    <submittedName>
        <fullName evidence="2">Phage terminase GpA</fullName>
    </submittedName>
</protein>
<dbReference type="EMBL" id="KR029603">
    <property type="protein sequence ID" value="AKH48400.1"/>
    <property type="molecule type" value="Genomic_DNA"/>
</dbReference>